<dbReference type="PANTHER" id="PTHR30383:SF5">
    <property type="entry name" value="SGNH HYDROLASE-TYPE ESTERASE DOMAIN-CONTAINING PROTEIN"/>
    <property type="match status" value="1"/>
</dbReference>
<dbReference type="PANTHER" id="PTHR30383">
    <property type="entry name" value="THIOESTERASE 1/PROTEASE 1/LYSOPHOSPHOLIPASE L1"/>
    <property type="match status" value="1"/>
</dbReference>
<dbReference type="PROSITE" id="PS51257">
    <property type="entry name" value="PROKAR_LIPOPROTEIN"/>
    <property type="match status" value="1"/>
</dbReference>
<dbReference type="InterPro" id="IPR051532">
    <property type="entry name" value="Ester_Hydrolysis_Enzymes"/>
</dbReference>
<comment type="caution">
    <text evidence="3">The sequence shown here is derived from an EMBL/GenBank/DDBJ whole genome shotgun (WGS) entry which is preliminary data.</text>
</comment>
<dbReference type="Proteomes" id="UP001499954">
    <property type="component" value="Unassembled WGS sequence"/>
</dbReference>
<dbReference type="InterPro" id="IPR013830">
    <property type="entry name" value="SGNH_hydro"/>
</dbReference>
<gene>
    <name evidence="3" type="ORF">GCM10009717_31320</name>
</gene>
<dbReference type="RefSeq" id="WP_157415267.1">
    <property type="nucleotide sequence ID" value="NZ_BAAAMK010000008.1"/>
</dbReference>
<feature type="chain" id="PRO_5047398268" description="SGNH hydrolase-type esterase domain-containing protein" evidence="1">
    <location>
        <begin position="21"/>
        <end position="287"/>
    </location>
</feature>
<dbReference type="Gene3D" id="3.40.50.1110">
    <property type="entry name" value="SGNH hydrolase"/>
    <property type="match status" value="1"/>
</dbReference>
<evidence type="ECO:0000313" key="3">
    <source>
        <dbReference type="EMBL" id="GAA1962240.1"/>
    </source>
</evidence>
<sequence length="287" mass="29312">MRSPKILAAALAVLAAVALAACTPSAAAPPDLTEIAQPTTAPTVATLGILGDSVSLGVNACAEQGQCAQASWSGGSDPAVGSVAARLAAASGTEPDVVNAAKDGGDVEDALGLADEVVAAQPELVTVLLGGNDACAPTLDEMTSTADYEARLGQLLARLNTDLPGATLLVLSVPDLHHLWEIGRGDATAVQAWNSSPSCKNLLGSADDDSAAANERRDAVAERVVEYNAVIEEVCAAAERCIDDDGAVYAYPFTTEEISSIDHFHPSIAGQRVIAEIAWQALEKGRS</sequence>
<keyword evidence="1" id="KW-0732">Signal</keyword>
<keyword evidence="4" id="KW-1185">Reference proteome</keyword>
<evidence type="ECO:0000259" key="2">
    <source>
        <dbReference type="Pfam" id="PF13472"/>
    </source>
</evidence>
<feature type="domain" description="SGNH hydrolase-type esterase" evidence="2">
    <location>
        <begin position="50"/>
        <end position="273"/>
    </location>
</feature>
<name>A0ABN2R280_9MICO</name>
<dbReference type="InterPro" id="IPR036514">
    <property type="entry name" value="SGNH_hydro_sf"/>
</dbReference>
<accession>A0ABN2R280</accession>
<dbReference type="EMBL" id="BAAAMK010000008">
    <property type="protein sequence ID" value="GAA1962240.1"/>
    <property type="molecule type" value="Genomic_DNA"/>
</dbReference>
<feature type="signal peptide" evidence="1">
    <location>
        <begin position="1"/>
        <end position="20"/>
    </location>
</feature>
<proteinExistence type="predicted"/>
<evidence type="ECO:0000256" key="1">
    <source>
        <dbReference type="SAM" id="SignalP"/>
    </source>
</evidence>
<protein>
    <recommendedName>
        <fullName evidence="2">SGNH hydrolase-type esterase domain-containing protein</fullName>
    </recommendedName>
</protein>
<evidence type="ECO:0000313" key="4">
    <source>
        <dbReference type="Proteomes" id="UP001499954"/>
    </source>
</evidence>
<dbReference type="Pfam" id="PF13472">
    <property type="entry name" value="Lipase_GDSL_2"/>
    <property type="match status" value="1"/>
</dbReference>
<dbReference type="SUPFAM" id="SSF52266">
    <property type="entry name" value="SGNH hydrolase"/>
    <property type="match status" value="1"/>
</dbReference>
<reference evidence="3 4" key="1">
    <citation type="journal article" date="2019" name="Int. J. Syst. Evol. Microbiol.">
        <title>The Global Catalogue of Microorganisms (GCM) 10K type strain sequencing project: providing services to taxonomists for standard genome sequencing and annotation.</title>
        <authorList>
            <consortium name="The Broad Institute Genomics Platform"/>
            <consortium name="The Broad Institute Genome Sequencing Center for Infectious Disease"/>
            <person name="Wu L."/>
            <person name="Ma J."/>
        </authorList>
    </citation>
    <scope>NUCLEOTIDE SEQUENCE [LARGE SCALE GENOMIC DNA]</scope>
    <source>
        <strain evidence="3 4">JCM 13584</strain>
    </source>
</reference>
<organism evidence="3 4">
    <name type="scientific">Agromyces allii</name>
    <dbReference type="NCBI Taxonomy" id="393607"/>
    <lineage>
        <taxon>Bacteria</taxon>
        <taxon>Bacillati</taxon>
        <taxon>Actinomycetota</taxon>
        <taxon>Actinomycetes</taxon>
        <taxon>Micrococcales</taxon>
        <taxon>Microbacteriaceae</taxon>
        <taxon>Agromyces</taxon>
    </lineage>
</organism>